<feature type="compositionally biased region" description="Basic residues" evidence="1">
    <location>
        <begin position="30"/>
        <end position="40"/>
    </location>
</feature>
<sequence length="78" mass="8497">MPQTLPSRKWKSSTTAAEFVATSGEESKGSKHSKRIKNRSMVKSSSTHSSATEIEVFSGGYSTPHFSRGSDYSSLESH</sequence>
<feature type="region of interest" description="Disordered" evidence="1">
    <location>
        <begin position="1"/>
        <end position="78"/>
    </location>
</feature>
<evidence type="ECO:0000256" key="1">
    <source>
        <dbReference type="SAM" id="MobiDB-lite"/>
    </source>
</evidence>
<reference evidence="3" key="1">
    <citation type="journal article" date="2017" name="Front. Plant Sci.">
        <title>Climate Clever Clovers: New Paradigm to Reduce the Environmental Footprint of Ruminants by Breeding Low Methanogenic Forages Utilizing Haplotype Variation.</title>
        <authorList>
            <person name="Kaur P."/>
            <person name="Appels R."/>
            <person name="Bayer P.E."/>
            <person name="Keeble-Gagnere G."/>
            <person name="Wang J."/>
            <person name="Hirakawa H."/>
            <person name="Shirasawa K."/>
            <person name="Vercoe P."/>
            <person name="Stefanova K."/>
            <person name="Durmic Z."/>
            <person name="Nichols P."/>
            <person name="Revell C."/>
            <person name="Isobe S.N."/>
            <person name="Edwards D."/>
            <person name="Erskine W."/>
        </authorList>
    </citation>
    <scope>NUCLEOTIDE SEQUENCE [LARGE SCALE GENOMIC DNA]</scope>
    <source>
        <strain evidence="3">cv. Daliak</strain>
    </source>
</reference>
<accession>A0A2Z6NTW5</accession>
<organism evidence="2 3">
    <name type="scientific">Trifolium subterraneum</name>
    <name type="common">Subterranean clover</name>
    <dbReference type="NCBI Taxonomy" id="3900"/>
    <lineage>
        <taxon>Eukaryota</taxon>
        <taxon>Viridiplantae</taxon>
        <taxon>Streptophyta</taxon>
        <taxon>Embryophyta</taxon>
        <taxon>Tracheophyta</taxon>
        <taxon>Spermatophyta</taxon>
        <taxon>Magnoliopsida</taxon>
        <taxon>eudicotyledons</taxon>
        <taxon>Gunneridae</taxon>
        <taxon>Pentapetalae</taxon>
        <taxon>rosids</taxon>
        <taxon>fabids</taxon>
        <taxon>Fabales</taxon>
        <taxon>Fabaceae</taxon>
        <taxon>Papilionoideae</taxon>
        <taxon>50 kb inversion clade</taxon>
        <taxon>NPAAA clade</taxon>
        <taxon>Hologalegina</taxon>
        <taxon>IRL clade</taxon>
        <taxon>Trifolieae</taxon>
        <taxon>Trifolium</taxon>
    </lineage>
</organism>
<protein>
    <submittedName>
        <fullName evidence="2">Uncharacterized protein</fullName>
    </submittedName>
</protein>
<dbReference type="Proteomes" id="UP000242715">
    <property type="component" value="Unassembled WGS sequence"/>
</dbReference>
<dbReference type="AlphaFoldDB" id="A0A2Z6NTW5"/>
<keyword evidence="3" id="KW-1185">Reference proteome</keyword>
<name>A0A2Z6NTW5_TRISU</name>
<feature type="compositionally biased region" description="Polar residues" evidence="1">
    <location>
        <begin position="41"/>
        <end position="52"/>
    </location>
</feature>
<proteinExistence type="predicted"/>
<feature type="compositionally biased region" description="Polar residues" evidence="1">
    <location>
        <begin position="1"/>
        <end position="16"/>
    </location>
</feature>
<gene>
    <name evidence="2" type="ORF">TSUD_245790</name>
</gene>
<evidence type="ECO:0000313" key="3">
    <source>
        <dbReference type="Proteomes" id="UP000242715"/>
    </source>
</evidence>
<dbReference type="EMBL" id="DF974338">
    <property type="protein sequence ID" value="GAU47688.1"/>
    <property type="molecule type" value="Genomic_DNA"/>
</dbReference>
<feature type="compositionally biased region" description="Polar residues" evidence="1">
    <location>
        <begin position="60"/>
        <end position="78"/>
    </location>
</feature>
<evidence type="ECO:0000313" key="2">
    <source>
        <dbReference type="EMBL" id="GAU47688.1"/>
    </source>
</evidence>